<keyword evidence="4" id="KW-1185">Reference proteome</keyword>
<dbReference type="InParanoid" id="A0A409YY98"/>
<gene>
    <name evidence="3" type="ORF">CVT24_003756</name>
</gene>
<feature type="region of interest" description="Disordered" evidence="1">
    <location>
        <begin position="311"/>
        <end position="352"/>
    </location>
</feature>
<evidence type="ECO:0000256" key="1">
    <source>
        <dbReference type="SAM" id="MobiDB-lite"/>
    </source>
</evidence>
<feature type="transmembrane region" description="Helical" evidence="2">
    <location>
        <begin position="400"/>
        <end position="422"/>
    </location>
</feature>
<dbReference type="OrthoDB" id="3359616at2759"/>
<sequence length="572" mass="61422">MSQDVLEYSSTDSTEIPENNPTTLPSKPRHTYAAPPQKSGDLTRRWAESFMDPQIGSPGLSTTSAVPQSPADLIDDPIAPPPQKSGDLTRRWAESFMDPQIGSPGLSTTSAVPQSPADLIDDPIARPTFPEGRPARRERDGGPLPMQLANEEDDTVEVLPPDYRQGAAGRLITLTVSIPSKGKAARLSFFNNHGFLHHLRPHIEGCQIGVWFTFSDISPMSSGQLQNKTFDDRDSHLTYQGKWFLQGAWNAPGVGQSGTLSSTNDLTSTVTFTFPEPAVAFFYYGMQRSNGGLYGICVDCDPNNPNWVSIDALNRSDNGKNPPASSTATSTGTSVSSRNTDSNAPTTPLSVTTLPAVTTDGVIPGTTTPLPGTGVIHPGSNSTNGPVTAGREGPISIGPIIGGILGGLALILALISFAYWYISSRRKVSSTANHIEVSLENDEDNATTLPSKESKPYHAYAVPPPKEGYLTRNWEESSMDPRSSRPLSTMVTASGLSSPTELNHDPNARPTASSEGLPARGERDGGPLLVLSANEEDDDVEVLPPDYQQVFGRSRRTRKPVNTLFRLFGNRT</sequence>
<keyword evidence="2" id="KW-0472">Membrane</keyword>
<accession>A0A409YY98</accession>
<keyword evidence="2" id="KW-0812">Transmembrane</keyword>
<dbReference type="EMBL" id="NHTK01000196">
    <property type="protein sequence ID" value="PPR08005.1"/>
    <property type="molecule type" value="Genomic_DNA"/>
</dbReference>
<evidence type="ECO:0000256" key="2">
    <source>
        <dbReference type="SAM" id="Phobius"/>
    </source>
</evidence>
<dbReference type="Proteomes" id="UP000284842">
    <property type="component" value="Unassembled WGS sequence"/>
</dbReference>
<name>A0A409YY98_9AGAR</name>
<feature type="compositionally biased region" description="Polar residues" evidence="1">
    <location>
        <begin position="485"/>
        <end position="501"/>
    </location>
</feature>
<proteinExistence type="predicted"/>
<feature type="region of interest" description="Disordered" evidence="1">
    <location>
        <begin position="441"/>
        <end position="542"/>
    </location>
</feature>
<feature type="compositionally biased region" description="Polar residues" evidence="1">
    <location>
        <begin position="1"/>
        <end position="25"/>
    </location>
</feature>
<comment type="caution">
    <text evidence="3">The sequence shown here is derived from an EMBL/GenBank/DDBJ whole genome shotgun (WGS) entry which is preliminary data.</text>
</comment>
<evidence type="ECO:0000313" key="3">
    <source>
        <dbReference type="EMBL" id="PPR08005.1"/>
    </source>
</evidence>
<feature type="compositionally biased region" description="Low complexity" evidence="1">
    <location>
        <begin position="325"/>
        <end position="337"/>
    </location>
</feature>
<reference evidence="3 4" key="1">
    <citation type="journal article" date="2018" name="Evol. Lett.">
        <title>Horizontal gene cluster transfer increased hallucinogenic mushroom diversity.</title>
        <authorList>
            <person name="Reynolds H.T."/>
            <person name="Vijayakumar V."/>
            <person name="Gluck-Thaler E."/>
            <person name="Korotkin H.B."/>
            <person name="Matheny P.B."/>
            <person name="Slot J.C."/>
        </authorList>
    </citation>
    <scope>NUCLEOTIDE SEQUENCE [LARGE SCALE GENOMIC DNA]</scope>
    <source>
        <strain evidence="3 4">2629</strain>
    </source>
</reference>
<keyword evidence="2" id="KW-1133">Transmembrane helix</keyword>
<evidence type="ECO:0000313" key="4">
    <source>
        <dbReference type="Proteomes" id="UP000284842"/>
    </source>
</evidence>
<dbReference type="STRING" id="181874.A0A409YY98"/>
<organism evidence="3 4">
    <name type="scientific">Panaeolus cyanescens</name>
    <dbReference type="NCBI Taxonomy" id="181874"/>
    <lineage>
        <taxon>Eukaryota</taxon>
        <taxon>Fungi</taxon>
        <taxon>Dikarya</taxon>
        <taxon>Basidiomycota</taxon>
        <taxon>Agaricomycotina</taxon>
        <taxon>Agaricomycetes</taxon>
        <taxon>Agaricomycetidae</taxon>
        <taxon>Agaricales</taxon>
        <taxon>Agaricineae</taxon>
        <taxon>Galeropsidaceae</taxon>
        <taxon>Panaeolus</taxon>
    </lineage>
</organism>
<dbReference type="AlphaFoldDB" id="A0A409YY98"/>
<protein>
    <submittedName>
        <fullName evidence="3">Uncharacterized protein</fullName>
    </submittedName>
</protein>
<feature type="compositionally biased region" description="Polar residues" evidence="1">
    <location>
        <begin position="338"/>
        <end position="352"/>
    </location>
</feature>
<feature type="region of interest" description="Disordered" evidence="1">
    <location>
        <begin position="1"/>
        <end position="87"/>
    </location>
</feature>
<feature type="region of interest" description="Disordered" evidence="1">
    <location>
        <begin position="99"/>
        <end position="144"/>
    </location>
</feature>